<keyword evidence="4" id="KW-0175">Coiled coil</keyword>
<dbReference type="FunFam" id="3.30.70.270:FF:000001">
    <property type="entry name" value="Diguanylate cyclase domain protein"/>
    <property type="match status" value="1"/>
</dbReference>
<feature type="transmembrane region" description="Helical" evidence="5">
    <location>
        <begin position="95"/>
        <end position="118"/>
    </location>
</feature>
<dbReference type="NCBIfam" id="TIGR00254">
    <property type="entry name" value="GGDEF"/>
    <property type="match status" value="1"/>
</dbReference>
<comment type="cofactor">
    <cofactor evidence="1">
        <name>Mg(2+)</name>
        <dbReference type="ChEBI" id="CHEBI:18420"/>
    </cofactor>
</comment>
<evidence type="ECO:0000313" key="7">
    <source>
        <dbReference type="EMBL" id="PRO73988.1"/>
    </source>
</evidence>
<organism evidence="7 8">
    <name type="scientific">Alteromonas alba</name>
    <dbReference type="NCBI Taxonomy" id="2079529"/>
    <lineage>
        <taxon>Bacteria</taxon>
        <taxon>Pseudomonadati</taxon>
        <taxon>Pseudomonadota</taxon>
        <taxon>Gammaproteobacteria</taxon>
        <taxon>Alteromonadales</taxon>
        <taxon>Alteromonadaceae</taxon>
        <taxon>Alteromonas/Salinimonas group</taxon>
        <taxon>Alteromonas</taxon>
    </lineage>
</organism>
<keyword evidence="5" id="KW-0812">Transmembrane</keyword>
<feature type="transmembrane region" description="Helical" evidence="5">
    <location>
        <begin position="61"/>
        <end position="83"/>
    </location>
</feature>
<dbReference type="InterPro" id="IPR050469">
    <property type="entry name" value="Diguanylate_Cyclase"/>
</dbReference>
<dbReference type="SUPFAM" id="SSF55073">
    <property type="entry name" value="Nucleotide cyclase"/>
    <property type="match status" value="1"/>
</dbReference>
<name>A0A2S9VC04_9ALTE</name>
<comment type="caution">
    <text evidence="7">The sequence shown here is derived from an EMBL/GenBank/DDBJ whole genome shotgun (WGS) entry which is preliminary data.</text>
</comment>
<feature type="coiled-coil region" evidence="4">
    <location>
        <begin position="121"/>
        <end position="162"/>
    </location>
</feature>
<dbReference type="InterPro" id="IPR029787">
    <property type="entry name" value="Nucleotide_cyclase"/>
</dbReference>
<dbReference type="InterPro" id="IPR000160">
    <property type="entry name" value="GGDEF_dom"/>
</dbReference>
<dbReference type="Gene3D" id="3.30.70.270">
    <property type="match status" value="1"/>
</dbReference>
<dbReference type="PROSITE" id="PS50887">
    <property type="entry name" value="GGDEF"/>
    <property type="match status" value="1"/>
</dbReference>
<gene>
    <name evidence="7" type="ORF">C6Y40_08605</name>
</gene>
<keyword evidence="8" id="KW-1185">Reference proteome</keyword>
<reference evidence="8" key="1">
    <citation type="journal article" date="2020" name="Int. J. Syst. Evol. Microbiol.">
        <title>Alteromonas alba sp. nov., a marine bacterium isolated from the seawater of the West Pacific Ocean.</title>
        <authorList>
            <person name="Sun C."/>
            <person name="Wu Y.-H."/>
            <person name="Xamxidin M."/>
            <person name="Cheng H."/>
            <person name="Xu X.-W."/>
        </authorList>
    </citation>
    <scope>NUCLEOTIDE SEQUENCE [LARGE SCALE GENOMIC DNA]</scope>
    <source>
        <strain evidence="8">190</strain>
    </source>
</reference>
<sequence>MLDRIFDGSLMPHGHCLLWRWDLLFLHLGGDLLTVMAYSLIPFGIFYFLHKRKDLNFNGIAMLFGGFIAFCGASHLAGLINIWHGYYFIEGVIKFATGVISIVTAVCLWRLMPTLISIPSIDMLKQRNAELESLRTELEEANKSLEEKVKQRTQELERQANTDTVTGVASRFAIMDRLSRCYLEYQRYHRPFSILMIDVDHFKDINDNHGHQTGDTVLHELAMCIASNVRQPDSVGRYGGEEFLVILPETPGEQAHELADRIRLAVEAMTLTSNITITCSIGVATISASISDDGLVSRADKALYKAKNAGRNQVVSYASGMADG</sequence>
<dbReference type="InterPro" id="IPR058544">
    <property type="entry name" value="ETR1_N"/>
</dbReference>
<accession>A0A2S9VC04</accession>
<evidence type="ECO:0000259" key="6">
    <source>
        <dbReference type="PROSITE" id="PS50887"/>
    </source>
</evidence>
<dbReference type="Proteomes" id="UP000238949">
    <property type="component" value="Unassembled WGS sequence"/>
</dbReference>
<dbReference type="PANTHER" id="PTHR45138:SF9">
    <property type="entry name" value="DIGUANYLATE CYCLASE DGCM-RELATED"/>
    <property type="match status" value="1"/>
</dbReference>
<dbReference type="Pfam" id="PF00990">
    <property type="entry name" value="GGDEF"/>
    <property type="match status" value="1"/>
</dbReference>
<keyword evidence="5" id="KW-1133">Transmembrane helix</keyword>
<evidence type="ECO:0000256" key="4">
    <source>
        <dbReference type="SAM" id="Coils"/>
    </source>
</evidence>
<evidence type="ECO:0000256" key="5">
    <source>
        <dbReference type="SAM" id="Phobius"/>
    </source>
</evidence>
<dbReference type="InterPro" id="IPR043128">
    <property type="entry name" value="Rev_trsase/Diguanyl_cyclase"/>
</dbReference>
<evidence type="ECO:0000313" key="8">
    <source>
        <dbReference type="Proteomes" id="UP000238949"/>
    </source>
</evidence>
<comment type="catalytic activity">
    <reaction evidence="3">
        <text>2 GTP = 3',3'-c-di-GMP + 2 diphosphate</text>
        <dbReference type="Rhea" id="RHEA:24898"/>
        <dbReference type="ChEBI" id="CHEBI:33019"/>
        <dbReference type="ChEBI" id="CHEBI:37565"/>
        <dbReference type="ChEBI" id="CHEBI:58805"/>
        <dbReference type="EC" id="2.7.7.65"/>
    </reaction>
</comment>
<dbReference type="GO" id="GO:0052621">
    <property type="term" value="F:diguanylate cyclase activity"/>
    <property type="evidence" value="ECO:0007669"/>
    <property type="project" value="UniProtKB-EC"/>
</dbReference>
<dbReference type="EMBL" id="PVNP01000076">
    <property type="protein sequence ID" value="PRO73988.1"/>
    <property type="molecule type" value="Genomic_DNA"/>
</dbReference>
<dbReference type="GO" id="GO:0043709">
    <property type="term" value="P:cell adhesion involved in single-species biofilm formation"/>
    <property type="evidence" value="ECO:0007669"/>
    <property type="project" value="TreeGrafter"/>
</dbReference>
<dbReference type="PANTHER" id="PTHR45138">
    <property type="entry name" value="REGULATORY COMPONENTS OF SENSORY TRANSDUCTION SYSTEM"/>
    <property type="match status" value="1"/>
</dbReference>
<dbReference type="GO" id="GO:0005886">
    <property type="term" value="C:plasma membrane"/>
    <property type="evidence" value="ECO:0007669"/>
    <property type="project" value="TreeGrafter"/>
</dbReference>
<evidence type="ECO:0000256" key="2">
    <source>
        <dbReference type="ARBA" id="ARBA00012528"/>
    </source>
</evidence>
<dbReference type="CDD" id="cd01949">
    <property type="entry name" value="GGDEF"/>
    <property type="match status" value="1"/>
</dbReference>
<evidence type="ECO:0000256" key="3">
    <source>
        <dbReference type="ARBA" id="ARBA00034247"/>
    </source>
</evidence>
<feature type="domain" description="GGDEF" evidence="6">
    <location>
        <begin position="190"/>
        <end position="319"/>
    </location>
</feature>
<dbReference type="OrthoDB" id="9808408at2"/>
<protein>
    <recommendedName>
        <fullName evidence="2">diguanylate cyclase</fullName>
        <ecNumber evidence="2">2.7.7.65</ecNumber>
    </recommendedName>
</protein>
<feature type="transmembrane region" description="Helical" evidence="5">
    <location>
        <begin position="24"/>
        <end position="49"/>
    </location>
</feature>
<dbReference type="Pfam" id="PF25487">
    <property type="entry name" value="ETR1_N"/>
    <property type="match status" value="1"/>
</dbReference>
<dbReference type="RefSeq" id="WP_105934236.1">
    <property type="nucleotide sequence ID" value="NZ_PVNP01000076.1"/>
</dbReference>
<dbReference type="EC" id="2.7.7.65" evidence="2"/>
<keyword evidence="5" id="KW-0472">Membrane</keyword>
<evidence type="ECO:0000256" key="1">
    <source>
        <dbReference type="ARBA" id="ARBA00001946"/>
    </source>
</evidence>
<proteinExistence type="predicted"/>
<dbReference type="GO" id="GO:1902201">
    <property type="term" value="P:negative regulation of bacterial-type flagellum-dependent cell motility"/>
    <property type="evidence" value="ECO:0007669"/>
    <property type="project" value="TreeGrafter"/>
</dbReference>
<dbReference type="SMART" id="SM00267">
    <property type="entry name" value="GGDEF"/>
    <property type="match status" value="1"/>
</dbReference>
<dbReference type="AlphaFoldDB" id="A0A2S9VC04"/>